<dbReference type="PROSITE" id="PS51186">
    <property type="entry name" value="GNAT"/>
    <property type="match status" value="1"/>
</dbReference>
<dbReference type="RefSeq" id="WP_160651294.1">
    <property type="nucleotide sequence ID" value="NZ_RSEJ01000010.1"/>
</dbReference>
<comment type="caution">
    <text evidence="2">The sequence shown here is derived from an EMBL/GenBank/DDBJ whole genome shotgun (WGS) entry which is preliminary data.</text>
</comment>
<dbReference type="Proteomes" id="UP000738517">
    <property type="component" value="Unassembled WGS sequence"/>
</dbReference>
<proteinExistence type="predicted"/>
<evidence type="ECO:0000313" key="2">
    <source>
        <dbReference type="EMBL" id="NBI53219.1"/>
    </source>
</evidence>
<feature type="domain" description="N-acetyltransferase" evidence="1">
    <location>
        <begin position="4"/>
        <end position="168"/>
    </location>
</feature>
<accession>A0ABW9YHB9</accession>
<protein>
    <submittedName>
        <fullName evidence="2">GNAT family N-acetyltransferase</fullName>
    </submittedName>
</protein>
<keyword evidence="3" id="KW-1185">Reference proteome</keyword>
<evidence type="ECO:0000313" key="3">
    <source>
        <dbReference type="Proteomes" id="UP000738517"/>
    </source>
</evidence>
<dbReference type="InterPro" id="IPR000182">
    <property type="entry name" value="GNAT_dom"/>
</dbReference>
<dbReference type="Pfam" id="PF00583">
    <property type="entry name" value="Acetyltransf_1"/>
    <property type="match status" value="1"/>
</dbReference>
<dbReference type="InterPro" id="IPR016181">
    <property type="entry name" value="Acyl_CoA_acyltransferase"/>
</dbReference>
<evidence type="ECO:0000259" key="1">
    <source>
        <dbReference type="PROSITE" id="PS51186"/>
    </source>
</evidence>
<dbReference type="CDD" id="cd04301">
    <property type="entry name" value="NAT_SF"/>
    <property type="match status" value="1"/>
</dbReference>
<sequence>MLTLKIREFAPEDSIEDKGALLPVFLSIWNAPENLKYLSSTLIPFESEQVEGWFDNHKALGGRYFCALDEQDNILGVMVVKVNTKEGFELYGLGVLPAHKGNGVGIQLVEHAARVARGLGFHDIKALVFADNTGMLCLLLKSGYISVGMEYHKRSDGADAVTLCKRLSGSQ</sequence>
<gene>
    <name evidence="2" type="ORF">EIZ48_11585</name>
</gene>
<dbReference type="SUPFAM" id="SSF55729">
    <property type="entry name" value="Acyl-CoA N-acyltransferases (Nat)"/>
    <property type="match status" value="1"/>
</dbReference>
<dbReference type="Gene3D" id="3.40.630.30">
    <property type="match status" value="1"/>
</dbReference>
<organism evidence="2 3">
    <name type="scientific">Photobacterium alginatilyticum</name>
    <dbReference type="NCBI Taxonomy" id="1775171"/>
    <lineage>
        <taxon>Bacteria</taxon>
        <taxon>Pseudomonadati</taxon>
        <taxon>Pseudomonadota</taxon>
        <taxon>Gammaproteobacteria</taxon>
        <taxon>Vibrionales</taxon>
        <taxon>Vibrionaceae</taxon>
        <taxon>Photobacterium</taxon>
    </lineage>
</organism>
<name>A0ABW9YHB9_9GAMM</name>
<reference evidence="2 3" key="1">
    <citation type="journal article" date="2017" name="Int. J. Syst. Evol. Microbiol.">
        <title>Photobacterium alginatilyticum sp. nov., a marine bacterium isolated from bottom seawater.</title>
        <authorList>
            <person name="Wang X."/>
            <person name="Wang Y."/>
            <person name="Yang X."/>
            <person name="Sun H."/>
            <person name="Li B."/>
            <person name="Zhang X.H."/>
        </authorList>
    </citation>
    <scope>NUCLEOTIDE SEQUENCE [LARGE SCALE GENOMIC DNA]</scope>
    <source>
        <strain evidence="2 3">P03D4</strain>
    </source>
</reference>
<dbReference type="EMBL" id="RSEJ01000010">
    <property type="protein sequence ID" value="NBI53219.1"/>
    <property type="molecule type" value="Genomic_DNA"/>
</dbReference>